<evidence type="ECO:0000259" key="6">
    <source>
        <dbReference type="SMART" id="SM00479"/>
    </source>
</evidence>
<evidence type="ECO:0000256" key="5">
    <source>
        <dbReference type="ARBA" id="ARBA00072681"/>
    </source>
</evidence>
<dbReference type="Gene3D" id="3.30.420.10">
    <property type="entry name" value="Ribonuclease H-like superfamily/Ribonuclease H"/>
    <property type="match status" value="1"/>
</dbReference>
<dbReference type="AlphaFoldDB" id="A0A6P8XIW8"/>
<dbReference type="NCBIfam" id="NF003765">
    <property type="entry name" value="PRK05359.1"/>
    <property type="match status" value="1"/>
</dbReference>
<dbReference type="Proteomes" id="UP000515160">
    <property type="component" value="Chromosome 2R"/>
</dbReference>
<feature type="domain" description="Exonuclease" evidence="6">
    <location>
        <begin position="48"/>
        <end position="222"/>
    </location>
</feature>
<dbReference type="CDD" id="cd06135">
    <property type="entry name" value="Orn"/>
    <property type="match status" value="1"/>
</dbReference>
<protein>
    <recommendedName>
        <fullName evidence="5">Probable oligoribonuclease</fullName>
    </recommendedName>
</protein>
<dbReference type="RefSeq" id="XP_034112854.1">
    <property type="nucleotide sequence ID" value="XM_034256963.2"/>
</dbReference>
<dbReference type="Pfam" id="PF00929">
    <property type="entry name" value="RNase_T"/>
    <property type="match status" value="1"/>
</dbReference>
<name>A0A6P8XIW8_DROAB</name>
<dbReference type="InterPro" id="IPR036397">
    <property type="entry name" value="RNaseH_sf"/>
</dbReference>
<evidence type="ECO:0000313" key="8">
    <source>
        <dbReference type="RefSeq" id="XP_034112854.1"/>
    </source>
</evidence>
<evidence type="ECO:0000313" key="7">
    <source>
        <dbReference type="Proteomes" id="UP000515160"/>
    </source>
</evidence>
<organism evidence="7 8">
    <name type="scientific">Drosophila albomicans</name>
    <name type="common">Fruit fly</name>
    <dbReference type="NCBI Taxonomy" id="7291"/>
    <lineage>
        <taxon>Eukaryota</taxon>
        <taxon>Metazoa</taxon>
        <taxon>Ecdysozoa</taxon>
        <taxon>Arthropoda</taxon>
        <taxon>Hexapoda</taxon>
        <taxon>Insecta</taxon>
        <taxon>Pterygota</taxon>
        <taxon>Neoptera</taxon>
        <taxon>Endopterygota</taxon>
        <taxon>Diptera</taxon>
        <taxon>Brachycera</taxon>
        <taxon>Muscomorpha</taxon>
        <taxon>Ephydroidea</taxon>
        <taxon>Drosophilidae</taxon>
        <taxon>Drosophila</taxon>
    </lineage>
</organism>
<evidence type="ECO:0000256" key="3">
    <source>
        <dbReference type="ARBA" id="ARBA00022801"/>
    </source>
</evidence>
<dbReference type="GO" id="GO:0003676">
    <property type="term" value="F:nucleic acid binding"/>
    <property type="evidence" value="ECO:0007669"/>
    <property type="project" value="InterPro"/>
</dbReference>
<keyword evidence="3" id="KW-0378">Hydrolase</keyword>
<sequence>MLSELNRVCYLLRSVVRAQSSRCSALYSSPQTKAMSTCSSNSKNDPSDIVWMDLEMTGLDIDKDQILEVSCIITDKQLNVKSEGPCFAIRHAAHVYEKMNEWCIKHHNESGLVERCKNSEITPDLAENVILKYLKENIPERKCPLAGNSVYMDRLFLRKYFPNVDEYLHYRIIDVSTIKELGNRWAPDVVKAAPKKKLVHRSLDDIKESIEELKYYKEHLFK</sequence>
<keyword evidence="4" id="KW-0269">Exonuclease</keyword>
<evidence type="ECO:0000256" key="1">
    <source>
        <dbReference type="ARBA" id="ARBA00009921"/>
    </source>
</evidence>
<reference evidence="8" key="1">
    <citation type="submission" date="2025-08" db="UniProtKB">
        <authorList>
            <consortium name="RefSeq"/>
        </authorList>
    </citation>
    <scope>IDENTIFICATION</scope>
    <source>
        <strain evidence="8">15112-1751.03</strain>
        <tissue evidence="8">Whole Adult</tissue>
    </source>
</reference>
<evidence type="ECO:0000256" key="2">
    <source>
        <dbReference type="ARBA" id="ARBA00022722"/>
    </source>
</evidence>
<dbReference type="SMART" id="SM00479">
    <property type="entry name" value="EXOIII"/>
    <property type="match status" value="1"/>
</dbReference>
<dbReference type="OrthoDB" id="270189at2759"/>
<dbReference type="InterPro" id="IPR022894">
    <property type="entry name" value="Oligoribonuclease"/>
</dbReference>
<dbReference type="SUPFAM" id="SSF53098">
    <property type="entry name" value="Ribonuclease H-like"/>
    <property type="match status" value="1"/>
</dbReference>
<dbReference type="GeneID" id="117573646"/>
<comment type="similarity">
    <text evidence="1">Belongs to the oligoribonuclease family.</text>
</comment>
<dbReference type="InterPro" id="IPR013520">
    <property type="entry name" value="Ribonucl_H"/>
</dbReference>
<dbReference type="GO" id="GO:0005739">
    <property type="term" value="C:mitochondrion"/>
    <property type="evidence" value="ECO:0007669"/>
    <property type="project" value="TreeGrafter"/>
</dbReference>
<evidence type="ECO:0000256" key="4">
    <source>
        <dbReference type="ARBA" id="ARBA00022839"/>
    </source>
</evidence>
<dbReference type="PANTHER" id="PTHR11046:SF0">
    <property type="entry name" value="OLIGORIBONUCLEASE, MITOCHONDRIAL"/>
    <property type="match status" value="1"/>
</dbReference>
<accession>A0A6P8XIW8</accession>
<gene>
    <name evidence="8" type="primary">LOC117573646</name>
</gene>
<dbReference type="PANTHER" id="PTHR11046">
    <property type="entry name" value="OLIGORIBONUCLEASE, MITOCHONDRIAL"/>
    <property type="match status" value="1"/>
</dbReference>
<dbReference type="FunFam" id="3.30.420.10:FF:000003">
    <property type="entry name" value="Oligoribonuclease"/>
    <property type="match status" value="1"/>
</dbReference>
<keyword evidence="7" id="KW-1185">Reference proteome</keyword>
<dbReference type="InterPro" id="IPR012337">
    <property type="entry name" value="RNaseH-like_sf"/>
</dbReference>
<dbReference type="GO" id="GO:0000175">
    <property type="term" value="F:3'-5'-RNA exonuclease activity"/>
    <property type="evidence" value="ECO:0007669"/>
    <property type="project" value="InterPro"/>
</dbReference>
<keyword evidence="2" id="KW-0540">Nuclease</keyword>
<proteinExistence type="inferred from homology"/>